<dbReference type="GeneID" id="95975036"/>
<keyword evidence="8" id="KW-1185">Reference proteome</keyword>
<feature type="domain" description="Lipoyl-binding" evidence="5">
    <location>
        <begin position="32"/>
        <end position="108"/>
    </location>
</feature>
<name>A0ABR3PNJ6_9PEZI</name>
<dbReference type="InterPro" id="IPR045257">
    <property type="entry name" value="E2/Pdx1"/>
</dbReference>
<dbReference type="CDD" id="cd06849">
    <property type="entry name" value="lipoyl_domain"/>
    <property type="match status" value="1"/>
</dbReference>
<sequence>MAAIFHSCKHAAALTGRHARRGFHVAAVNRAATSFTMPALSPTMTEGNIASWKLKEGDSFSVGDVILEIETDKAQMDVEAQDDGILAKITLGDGAKAIKVGERIGVLAEPGDDLSTLEIPAEEKASASEKPAQESKPAPKEEPKTPSSSSSEAATSSASSSSAAAPTKTQNKKYPLYPSVHALLVQNGLTKEDANSIPATGPQGRLLKGDVLEYLGKSEKGYAATLAKSIEKRGHLDLSNIQVAAPKKVEEKKAPKAAEAAEAAPVLDTEVALPVSLTAVIATQKRVQDTLGIYLPLSTFVARASELANEDLPLSKNRTPTSEELFNSVLGLDKVISKTSRGNYAPLITGFPSSPVSASSRSSRKTPDIIDILSGKSAAFKKAPAARTASAVGSVAPHSVFSVMAKTGEEKRVQEYLERMKAVLEAEPGRLVL</sequence>
<dbReference type="InterPro" id="IPR003016">
    <property type="entry name" value="2-oxoA_DH_lipoyl-BS"/>
</dbReference>
<dbReference type="Gene3D" id="4.10.320.10">
    <property type="entry name" value="E3-binding domain"/>
    <property type="match status" value="1"/>
</dbReference>
<dbReference type="Pfam" id="PF00364">
    <property type="entry name" value="Biotin_lipoyl"/>
    <property type="match status" value="1"/>
</dbReference>
<evidence type="ECO:0000256" key="1">
    <source>
        <dbReference type="ARBA" id="ARBA00007317"/>
    </source>
</evidence>
<evidence type="ECO:0000256" key="3">
    <source>
        <dbReference type="ARBA" id="ARBA00022946"/>
    </source>
</evidence>
<keyword evidence="3" id="KW-0809">Transit peptide</keyword>
<evidence type="ECO:0000259" key="6">
    <source>
        <dbReference type="PROSITE" id="PS51826"/>
    </source>
</evidence>
<dbReference type="InterPro" id="IPR004167">
    <property type="entry name" value="PSBD"/>
</dbReference>
<feature type="compositionally biased region" description="Low complexity" evidence="4">
    <location>
        <begin position="145"/>
        <end position="169"/>
    </location>
</feature>
<reference evidence="7 8" key="1">
    <citation type="submission" date="2024-07" db="EMBL/GenBank/DDBJ databases">
        <title>Draft sequence of the Neodothiora populina.</title>
        <authorList>
            <person name="Drown D.D."/>
            <person name="Schuette U.S."/>
            <person name="Buechlein A.B."/>
            <person name="Rusch D.R."/>
            <person name="Winton L.W."/>
            <person name="Adams G.A."/>
        </authorList>
    </citation>
    <scope>NUCLEOTIDE SEQUENCE [LARGE SCALE GENOMIC DNA]</scope>
    <source>
        <strain evidence="7 8">CPC 39397</strain>
    </source>
</reference>
<dbReference type="InterPro" id="IPR011053">
    <property type="entry name" value="Single_hybrid_motif"/>
</dbReference>
<dbReference type="PROSITE" id="PS00189">
    <property type="entry name" value="LIPOYL"/>
    <property type="match status" value="1"/>
</dbReference>
<dbReference type="InterPro" id="IPR036625">
    <property type="entry name" value="E3-bd_dom_sf"/>
</dbReference>
<dbReference type="SUPFAM" id="SSF47005">
    <property type="entry name" value="Peripheral subunit-binding domain of 2-oxo acid dehydrogenase complex"/>
    <property type="match status" value="1"/>
</dbReference>
<feature type="domain" description="Peripheral subunit-binding (PSBD)" evidence="6">
    <location>
        <begin position="175"/>
        <end position="215"/>
    </location>
</feature>
<accession>A0ABR3PNJ6</accession>
<dbReference type="Proteomes" id="UP001562354">
    <property type="component" value="Unassembled WGS sequence"/>
</dbReference>
<dbReference type="InterPro" id="IPR000089">
    <property type="entry name" value="Biotin_lipoyl"/>
</dbReference>
<dbReference type="PROSITE" id="PS50968">
    <property type="entry name" value="BIOTINYL_LIPOYL"/>
    <property type="match status" value="1"/>
</dbReference>
<comment type="caution">
    <text evidence="7">The sequence shown here is derived from an EMBL/GenBank/DDBJ whole genome shotgun (WGS) entry which is preliminary data.</text>
</comment>
<dbReference type="Gene3D" id="2.40.50.100">
    <property type="match status" value="1"/>
</dbReference>
<organism evidence="7 8">
    <name type="scientific">Neodothiora populina</name>
    <dbReference type="NCBI Taxonomy" id="2781224"/>
    <lineage>
        <taxon>Eukaryota</taxon>
        <taxon>Fungi</taxon>
        <taxon>Dikarya</taxon>
        <taxon>Ascomycota</taxon>
        <taxon>Pezizomycotina</taxon>
        <taxon>Dothideomycetes</taxon>
        <taxon>Dothideomycetidae</taxon>
        <taxon>Dothideales</taxon>
        <taxon>Dothioraceae</taxon>
        <taxon>Neodothiora</taxon>
    </lineage>
</organism>
<dbReference type="PROSITE" id="PS51826">
    <property type="entry name" value="PSBD"/>
    <property type="match status" value="1"/>
</dbReference>
<evidence type="ECO:0000259" key="5">
    <source>
        <dbReference type="PROSITE" id="PS50968"/>
    </source>
</evidence>
<dbReference type="EMBL" id="JBFMKM010000003">
    <property type="protein sequence ID" value="KAL1311131.1"/>
    <property type="molecule type" value="Genomic_DNA"/>
</dbReference>
<feature type="region of interest" description="Disordered" evidence="4">
    <location>
        <begin position="115"/>
        <end position="172"/>
    </location>
</feature>
<feature type="compositionally biased region" description="Basic and acidic residues" evidence="4">
    <location>
        <begin position="121"/>
        <end position="144"/>
    </location>
</feature>
<evidence type="ECO:0000256" key="4">
    <source>
        <dbReference type="SAM" id="MobiDB-lite"/>
    </source>
</evidence>
<gene>
    <name evidence="7" type="ORF">AAFC00_001333</name>
</gene>
<evidence type="ECO:0008006" key="9">
    <source>
        <dbReference type="Google" id="ProtNLM"/>
    </source>
</evidence>
<evidence type="ECO:0000313" key="8">
    <source>
        <dbReference type="Proteomes" id="UP001562354"/>
    </source>
</evidence>
<protein>
    <recommendedName>
        <fullName evidence="9">Pyruvate dehydrogenase protein x component</fullName>
    </recommendedName>
</protein>
<dbReference type="SUPFAM" id="SSF51230">
    <property type="entry name" value="Single hybrid motif"/>
    <property type="match status" value="1"/>
</dbReference>
<evidence type="ECO:0000256" key="2">
    <source>
        <dbReference type="ARBA" id="ARBA00022823"/>
    </source>
</evidence>
<comment type="similarity">
    <text evidence="1">Belongs to the 2-oxoacid dehydrogenase family.</text>
</comment>
<dbReference type="PANTHER" id="PTHR23151">
    <property type="entry name" value="DIHYDROLIPOAMIDE ACETYL/SUCCINYL-TRANSFERASE-RELATED"/>
    <property type="match status" value="1"/>
</dbReference>
<proteinExistence type="inferred from homology"/>
<dbReference type="RefSeq" id="XP_069203980.1">
    <property type="nucleotide sequence ID" value="XM_069340510.1"/>
</dbReference>
<dbReference type="PANTHER" id="PTHR23151:SF82">
    <property type="entry name" value="PYRUVATE DEHYDROGENASE COMPLEX PROTEIN X COMPONENT, MITOCHONDRIAL"/>
    <property type="match status" value="1"/>
</dbReference>
<evidence type="ECO:0000313" key="7">
    <source>
        <dbReference type="EMBL" id="KAL1311131.1"/>
    </source>
</evidence>
<keyword evidence="2" id="KW-0450">Lipoyl</keyword>